<accession>A0AAD9QE90</accession>
<sequence>MDLQGYDRKTCYLDLQDNKTVISSEMCYVEDFVNIHSDVQEMTLQKLMCWTKSDKQQVGSEAIIGKCLCRCVGENSPKGHKNYLRLGRLKSDTVFTKPCHISARSTFHGCFEVVLLSEKSEPEGQTTIKPYPGHTSNQQQETSPPPTENRLPSPARFPESEAIHLKNLVRPFTLNQLKDLLRNYGPLMRLVEIVKNLLVVDNDGDASNVVVKKFLTEAASLSGTKE</sequence>
<name>A0AAD9QE90_ACRCE</name>
<gene>
    <name evidence="2" type="ORF">P5673_017863</name>
</gene>
<proteinExistence type="predicted"/>
<dbReference type="EMBL" id="JARQWQ010000039">
    <property type="protein sequence ID" value="KAK2559767.1"/>
    <property type="molecule type" value="Genomic_DNA"/>
</dbReference>
<evidence type="ECO:0000256" key="1">
    <source>
        <dbReference type="SAM" id="MobiDB-lite"/>
    </source>
</evidence>
<feature type="region of interest" description="Disordered" evidence="1">
    <location>
        <begin position="121"/>
        <end position="155"/>
    </location>
</feature>
<feature type="compositionally biased region" description="Polar residues" evidence="1">
    <location>
        <begin position="123"/>
        <end position="142"/>
    </location>
</feature>
<reference evidence="2" key="1">
    <citation type="journal article" date="2023" name="G3 (Bethesda)">
        <title>Whole genome assembly and annotation of the endangered Caribbean coral Acropora cervicornis.</title>
        <authorList>
            <person name="Selwyn J.D."/>
            <person name="Vollmer S.V."/>
        </authorList>
    </citation>
    <scope>NUCLEOTIDE SEQUENCE</scope>
    <source>
        <strain evidence="2">K2</strain>
    </source>
</reference>
<organism evidence="2 3">
    <name type="scientific">Acropora cervicornis</name>
    <name type="common">Staghorn coral</name>
    <dbReference type="NCBI Taxonomy" id="6130"/>
    <lineage>
        <taxon>Eukaryota</taxon>
        <taxon>Metazoa</taxon>
        <taxon>Cnidaria</taxon>
        <taxon>Anthozoa</taxon>
        <taxon>Hexacorallia</taxon>
        <taxon>Scleractinia</taxon>
        <taxon>Astrocoeniina</taxon>
        <taxon>Acroporidae</taxon>
        <taxon>Acropora</taxon>
    </lineage>
</organism>
<keyword evidence="3" id="KW-1185">Reference proteome</keyword>
<evidence type="ECO:0000313" key="2">
    <source>
        <dbReference type="EMBL" id="KAK2559767.1"/>
    </source>
</evidence>
<reference evidence="2" key="2">
    <citation type="journal article" date="2023" name="Science">
        <title>Genomic signatures of disease resistance in endangered staghorn corals.</title>
        <authorList>
            <person name="Vollmer S.V."/>
            <person name="Selwyn J.D."/>
            <person name="Despard B.A."/>
            <person name="Roesel C.L."/>
        </authorList>
    </citation>
    <scope>NUCLEOTIDE SEQUENCE</scope>
    <source>
        <strain evidence="2">K2</strain>
    </source>
</reference>
<protein>
    <submittedName>
        <fullName evidence="2">Uncharacterized protein</fullName>
    </submittedName>
</protein>
<evidence type="ECO:0000313" key="3">
    <source>
        <dbReference type="Proteomes" id="UP001249851"/>
    </source>
</evidence>
<comment type="caution">
    <text evidence="2">The sequence shown here is derived from an EMBL/GenBank/DDBJ whole genome shotgun (WGS) entry which is preliminary data.</text>
</comment>
<dbReference type="Proteomes" id="UP001249851">
    <property type="component" value="Unassembled WGS sequence"/>
</dbReference>
<dbReference type="AlphaFoldDB" id="A0AAD9QE90"/>